<evidence type="ECO:0000256" key="7">
    <source>
        <dbReference type="RuleBase" id="RU363032"/>
    </source>
</evidence>
<feature type="transmembrane region" description="Helical" evidence="7">
    <location>
        <begin position="144"/>
        <end position="164"/>
    </location>
</feature>
<dbReference type="InterPro" id="IPR035906">
    <property type="entry name" value="MetI-like_sf"/>
</dbReference>
<sequence length="280" mass="31214">MIPAMVVIIAVMFYPLVYTIITGFYRNTLFMDKPEFAGLAQYVSLFGDKIFVGSIVNTAVWTFGSVVFQFSVGFLVALLLNHAELRGKTVLRILLMIPWVLPSVIGSAVWKWMYNADYGIVNFVLQTLGLIDKNKMWLSSTSTAMPAIIAVNVWKMFPFVLLMIEASLQGVSKELKEAAVIDGANRFNIFKAVTWPAIAPACYSVILLLTIWTLNAFTFVYTLTEGGPAHSTEVMAMYIYKEAFSNYDFGKASAASTILFVLSMTISFIYLRATNKKEDA</sequence>
<dbReference type="EMBL" id="ADLN01000122">
    <property type="protein sequence ID" value="EHI57212.1"/>
    <property type="molecule type" value="Genomic_DNA"/>
</dbReference>
<dbReference type="PROSITE" id="PS50928">
    <property type="entry name" value="ABC_TM1"/>
    <property type="match status" value="1"/>
</dbReference>
<accession>G5IMS9</accession>
<dbReference type="CDD" id="cd06261">
    <property type="entry name" value="TM_PBP2"/>
    <property type="match status" value="1"/>
</dbReference>
<keyword evidence="2 7" id="KW-0813">Transport</keyword>
<keyword evidence="3" id="KW-1003">Cell membrane</keyword>
<keyword evidence="5 7" id="KW-1133">Transmembrane helix</keyword>
<dbReference type="Gene3D" id="1.10.3720.10">
    <property type="entry name" value="MetI-like"/>
    <property type="match status" value="1"/>
</dbReference>
<dbReference type="Proteomes" id="UP000005384">
    <property type="component" value="Unassembled WGS sequence"/>
</dbReference>
<dbReference type="GO" id="GO:0005886">
    <property type="term" value="C:plasma membrane"/>
    <property type="evidence" value="ECO:0007669"/>
    <property type="project" value="UniProtKB-SubCell"/>
</dbReference>
<feature type="transmembrane region" description="Helical" evidence="7">
    <location>
        <begin position="193"/>
        <end position="214"/>
    </location>
</feature>
<dbReference type="InterPro" id="IPR051393">
    <property type="entry name" value="ABC_transporter_permease"/>
</dbReference>
<dbReference type="GO" id="GO:0055085">
    <property type="term" value="P:transmembrane transport"/>
    <property type="evidence" value="ECO:0007669"/>
    <property type="project" value="InterPro"/>
</dbReference>
<gene>
    <name evidence="9" type="ORF">HMPREF9473_04807</name>
</gene>
<protein>
    <recommendedName>
        <fullName evidence="8">ABC transmembrane type-1 domain-containing protein</fullName>
    </recommendedName>
</protein>
<dbReference type="HOGENOM" id="CLU_016047_0_3_9"/>
<dbReference type="Pfam" id="PF00528">
    <property type="entry name" value="BPD_transp_1"/>
    <property type="match status" value="1"/>
</dbReference>
<proteinExistence type="inferred from homology"/>
<dbReference type="AlphaFoldDB" id="G5IMS9"/>
<dbReference type="PANTHER" id="PTHR30193:SF37">
    <property type="entry name" value="INNER MEMBRANE ABC TRANSPORTER PERMEASE PROTEIN YCJO"/>
    <property type="match status" value="1"/>
</dbReference>
<evidence type="ECO:0000256" key="5">
    <source>
        <dbReference type="ARBA" id="ARBA00022989"/>
    </source>
</evidence>
<dbReference type="PATRIC" id="fig|742737.3.peg.4795"/>
<keyword evidence="10" id="KW-1185">Reference proteome</keyword>
<evidence type="ECO:0000256" key="1">
    <source>
        <dbReference type="ARBA" id="ARBA00004651"/>
    </source>
</evidence>
<evidence type="ECO:0000256" key="3">
    <source>
        <dbReference type="ARBA" id="ARBA00022475"/>
    </source>
</evidence>
<evidence type="ECO:0000256" key="4">
    <source>
        <dbReference type="ARBA" id="ARBA00022692"/>
    </source>
</evidence>
<organism evidence="9 10">
    <name type="scientific">Hungatella hathewayi WAL-18680</name>
    <dbReference type="NCBI Taxonomy" id="742737"/>
    <lineage>
        <taxon>Bacteria</taxon>
        <taxon>Bacillati</taxon>
        <taxon>Bacillota</taxon>
        <taxon>Clostridia</taxon>
        <taxon>Lachnospirales</taxon>
        <taxon>Lachnospiraceae</taxon>
        <taxon>Hungatella</taxon>
    </lineage>
</organism>
<comment type="caution">
    <text evidence="9">The sequence shown here is derived from an EMBL/GenBank/DDBJ whole genome shotgun (WGS) entry which is preliminary data.</text>
</comment>
<comment type="similarity">
    <text evidence="7">Belongs to the binding-protein-dependent transport system permease family.</text>
</comment>
<keyword evidence="6 7" id="KW-0472">Membrane</keyword>
<feature type="transmembrane region" description="Helical" evidence="7">
    <location>
        <begin position="61"/>
        <end position="81"/>
    </location>
</feature>
<dbReference type="InterPro" id="IPR000515">
    <property type="entry name" value="MetI-like"/>
</dbReference>
<evidence type="ECO:0000313" key="10">
    <source>
        <dbReference type="Proteomes" id="UP000005384"/>
    </source>
</evidence>
<evidence type="ECO:0000256" key="2">
    <source>
        <dbReference type="ARBA" id="ARBA00022448"/>
    </source>
</evidence>
<dbReference type="PANTHER" id="PTHR30193">
    <property type="entry name" value="ABC TRANSPORTER PERMEASE PROTEIN"/>
    <property type="match status" value="1"/>
</dbReference>
<feature type="transmembrane region" description="Helical" evidence="7">
    <location>
        <begin position="252"/>
        <end position="271"/>
    </location>
</feature>
<comment type="subcellular location">
    <subcellularLocation>
        <location evidence="1 7">Cell membrane</location>
        <topology evidence="1 7">Multi-pass membrane protein</topology>
    </subcellularLocation>
</comment>
<feature type="transmembrane region" description="Helical" evidence="7">
    <location>
        <begin position="6"/>
        <end position="24"/>
    </location>
</feature>
<name>G5IMS9_9FIRM</name>
<evidence type="ECO:0000313" key="9">
    <source>
        <dbReference type="EMBL" id="EHI57212.1"/>
    </source>
</evidence>
<reference evidence="9 10" key="1">
    <citation type="submission" date="2011-08" db="EMBL/GenBank/DDBJ databases">
        <title>The Genome Sequence of Clostridium hathewayi WAL-18680.</title>
        <authorList>
            <consortium name="The Broad Institute Genome Sequencing Platform"/>
            <person name="Earl A."/>
            <person name="Ward D."/>
            <person name="Feldgarden M."/>
            <person name="Gevers D."/>
            <person name="Finegold S.M."/>
            <person name="Summanen P.H."/>
            <person name="Molitoris D.R."/>
            <person name="Song M."/>
            <person name="Daigneault M."/>
            <person name="Allen-Vercoe E."/>
            <person name="Young S.K."/>
            <person name="Zeng Q."/>
            <person name="Gargeya S."/>
            <person name="Fitzgerald M."/>
            <person name="Haas B."/>
            <person name="Abouelleil A."/>
            <person name="Alvarado L."/>
            <person name="Arachchi H.M."/>
            <person name="Berlin A."/>
            <person name="Brown A."/>
            <person name="Chapman S.B."/>
            <person name="Chen Z."/>
            <person name="Dunbar C."/>
            <person name="Freedman E."/>
            <person name="Gearin G."/>
            <person name="Gellesch M."/>
            <person name="Goldberg J."/>
            <person name="Griggs A."/>
            <person name="Gujja S."/>
            <person name="Heiman D."/>
            <person name="Howarth C."/>
            <person name="Larson L."/>
            <person name="Lui A."/>
            <person name="MacDonald P.J.P."/>
            <person name="Montmayeur A."/>
            <person name="Murphy C."/>
            <person name="Neiman D."/>
            <person name="Pearson M."/>
            <person name="Priest M."/>
            <person name="Roberts A."/>
            <person name="Saif S."/>
            <person name="Shea T."/>
            <person name="Shenoy N."/>
            <person name="Sisk P."/>
            <person name="Stolte C."/>
            <person name="Sykes S."/>
            <person name="Wortman J."/>
            <person name="Nusbaum C."/>
            <person name="Birren B."/>
        </authorList>
    </citation>
    <scope>NUCLEOTIDE SEQUENCE [LARGE SCALE GENOMIC DNA]</scope>
    <source>
        <strain evidence="9 10">WAL-18680</strain>
    </source>
</reference>
<evidence type="ECO:0000259" key="8">
    <source>
        <dbReference type="PROSITE" id="PS50928"/>
    </source>
</evidence>
<feature type="transmembrane region" description="Helical" evidence="7">
    <location>
        <begin position="93"/>
        <end position="113"/>
    </location>
</feature>
<dbReference type="SUPFAM" id="SSF161098">
    <property type="entry name" value="MetI-like"/>
    <property type="match status" value="1"/>
</dbReference>
<feature type="domain" description="ABC transmembrane type-1" evidence="8">
    <location>
        <begin position="55"/>
        <end position="270"/>
    </location>
</feature>
<keyword evidence="4 7" id="KW-0812">Transmembrane</keyword>
<evidence type="ECO:0000256" key="6">
    <source>
        <dbReference type="ARBA" id="ARBA00023136"/>
    </source>
</evidence>